<accession>A0A0F3INN4</accession>
<sequence length="152" mass="15917">MNELLTIPKNAIDTLQSVEADAKLARPHAHFAHPTEVVVDPTLAKAEKLQVLETLEQDAKQLAIASDEGMTGGESTQLRDVLQAKETLELPPAEIALSVALQTLKARLPSAAGTALDGPLIGAIDALEALSAAMTAAATADTERKDYSNNPA</sequence>
<dbReference type="EMBL" id="LAJY01000705">
    <property type="protein sequence ID" value="KJV08227.1"/>
    <property type="molecule type" value="Genomic_DNA"/>
</dbReference>
<evidence type="ECO:0000313" key="2">
    <source>
        <dbReference type="Proteomes" id="UP000033774"/>
    </source>
</evidence>
<reference evidence="1 2" key="1">
    <citation type="submission" date="2015-03" db="EMBL/GenBank/DDBJ databases">
        <title>Draft genome sequence of Elstera litoralis.</title>
        <authorList>
            <person name="Rahalkar M.C."/>
            <person name="Dhakephalkar P.K."/>
            <person name="Pore S.D."/>
            <person name="Arora P."/>
            <person name="Kapse N.G."/>
            <person name="Pandit P.S."/>
        </authorList>
    </citation>
    <scope>NUCLEOTIDE SEQUENCE [LARGE SCALE GENOMIC DNA]</scope>
    <source>
        <strain evidence="1 2">Dia-1</strain>
    </source>
</reference>
<dbReference type="AlphaFoldDB" id="A0A0F3INN4"/>
<dbReference type="Proteomes" id="UP000033774">
    <property type="component" value="Unassembled WGS sequence"/>
</dbReference>
<protein>
    <submittedName>
        <fullName evidence="1">Uncharacterized protein</fullName>
    </submittedName>
</protein>
<comment type="caution">
    <text evidence="1">The sequence shown here is derived from an EMBL/GenBank/DDBJ whole genome shotgun (WGS) entry which is preliminary data.</text>
</comment>
<gene>
    <name evidence="1" type="ORF">VZ95_19130</name>
</gene>
<name>A0A0F3INN4_9PROT</name>
<dbReference type="RefSeq" id="WP_045777285.1">
    <property type="nucleotide sequence ID" value="NZ_LAJY01000705.1"/>
</dbReference>
<dbReference type="OrthoDB" id="5405867at2"/>
<organism evidence="1 2">
    <name type="scientific">Elstera litoralis</name>
    <dbReference type="NCBI Taxonomy" id="552518"/>
    <lineage>
        <taxon>Bacteria</taxon>
        <taxon>Pseudomonadati</taxon>
        <taxon>Pseudomonadota</taxon>
        <taxon>Alphaproteobacteria</taxon>
        <taxon>Rhodospirillales</taxon>
        <taxon>Rhodospirillaceae</taxon>
        <taxon>Elstera</taxon>
    </lineage>
</organism>
<proteinExistence type="predicted"/>
<evidence type="ECO:0000313" key="1">
    <source>
        <dbReference type="EMBL" id="KJV08227.1"/>
    </source>
</evidence>
<keyword evidence="2" id="KW-1185">Reference proteome</keyword>